<evidence type="ECO:0000313" key="3">
    <source>
        <dbReference type="Proteomes" id="UP000298416"/>
    </source>
</evidence>
<name>A0A8X8W130_SALSN</name>
<proteinExistence type="predicted"/>
<dbReference type="Proteomes" id="UP000298416">
    <property type="component" value="Unassembled WGS sequence"/>
</dbReference>
<feature type="domain" description="Glyoxal oxidase N-terminal" evidence="1">
    <location>
        <begin position="134"/>
        <end position="235"/>
    </location>
</feature>
<dbReference type="AlphaFoldDB" id="A0A8X8W130"/>
<dbReference type="PANTHER" id="PTHR32208">
    <property type="entry name" value="SECRETED PROTEIN-RELATED"/>
    <property type="match status" value="1"/>
</dbReference>
<evidence type="ECO:0000313" key="2">
    <source>
        <dbReference type="EMBL" id="KAG6385984.1"/>
    </source>
</evidence>
<evidence type="ECO:0000259" key="1">
    <source>
        <dbReference type="Pfam" id="PF07250"/>
    </source>
</evidence>
<dbReference type="InterPro" id="IPR037293">
    <property type="entry name" value="Gal_Oxidase_central_sf"/>
</dbReference>
<dbReference type="PANTHER" id="PTHR32208:SF71">
    <property type="entry name" value="GLYOXAL OXIDASE-RELATED PROTEIN"/>
    <property type="match status" value="1"/>
</dbReference>
<dbReference type="InterPro" id="IPR009880">
    <property type="entry name" value="Glyoxal_oxidase_N"/>
</dbReference>
<protein>
    <recommendedName>
        <fullName evidence="1">Glyoxal oxidase N-terminal domain-containing protein</fullName>
    </recommendedName>
</protein>
<keyword evidence="3" id="KW-1185">Reference proteome</keyword>
<comment type="caution">
    <text evidence="2">The sequence shown here is derived from an EMBL/GenBank/DDBJ whole genome shotgun (WGS) entry which is preliminary data.</text>
</comment>
<organism evidence="2">
    <name type="scientific">Salvia splendens</name>
    <name type="common">Scarlet sage</name>
    <dbReference type="NCBI Taxonomy" id="180675"/>
    <lineage>
        <taxon>Eukaryota</taxon>
        <taxon>Viridiplantae</taxon>
        <taxon>Streptophyta</taxon>
        <taxon>Embryophyta</taxon>
        <taxon>Tracheophyta</taxon>
        <taxon>Spermatophyta</taxon>
        <taxon>Magnoliopsida</taxon>
        <taxon>eudicotyledons</taxon>
        <taxon>Gunneridae</taxon>
        <taxon>Pentapetalae</taxon>
        <taxon>asterids</taxon>
        <taxon>lamiids</taxon>
        <taxon>Lamiales</taxon>
        <taxon>Lamiaceae</taxon>
        <taxon>Nepetoideae</taxon>
        <taxon>Mentheae</taxon>
        <taxon>Salviinae</taxon>
        <taxon>Salvia</taxon>
        <taxon>Salvia subgen. Calosphace</taxon>
        <taxon>core Calosphace</taxon>
    </lineage>
</organism>
<dbReference type="Gene3D" id="2.130.10.80">
    <property type="entry name" value="Galactose oxidase/kelch, beta-propeller"/>
    <property type="match status" value="1"/>
</dbReference>
<dbReference type="Pfam" id="PF07250">
    <property type="entry name" value="Glyoxal_oxid_N"/>
    <property type="match status" value="2"/>
</dbReference>
<dbReference type="EMBL" id="PNBA02000022">
    <property type="protein sequence ID" value="KAG6385984.1"/>
    <property type="molecule type" value="Genomic_DNA"/>
</dbReference>
<reference evidence="2" key="1">
    <citation type="submission" date="2018-01" db="EMBL/GenBank/DDBJ databases">
        <authorList>
            <person name="Mao J.F."/>
        </authorList>
    </citation>
    <scope>NUCLEOTIDE SEQUENCE</scope>
    <source>
        <strain evidence="2">Huo1</strain>
        <tissue evidence="2">Leaf</tissue>
    </source>
</reference>
<feature type="domain" description="Glyoxal oxidase N-terminal" evidence="1">
    <location>
        <begin position="13"/>
        <end position="121"/>
    </location>
</feature>
<sequence length="236" mass="26591">MPRGELLRLGGIPHALSERRWYASNQILPDGRIIIVGGRAQHNYEFYPGDSRSIKLDFLRQTKDGYENNLYPFLHLLPDGNLFIFANRQSIVLDYKQDRVVRQLPAITGGDSRNYPSSGSCFCCLWKRISLRWRRRVTDDQPVWGMAKMPSARVMSDMLLLPNGDVIIINGAKSGAEGWEAGRNPVTTPHIYRPDAPADKRFTSAAASPRPRMYHSTTILLANGRVLVGGSNPHIY</sequence>
<dbReference type="SUPFAM" id="SSF50965">
    <property type="entry name" value="Galactose oxidase, central domain"/>
    <property type="match status" value="1"/>
</dbReference>
<dbReference type="InterPro" id="IPR011043">
    <property type="entry name" value="Gal_Oxase/kelch_b-propeller"/>
</dbReference>
<reference evidence="2" key="2">
    <citation type="submission" date="2020-08" db="EMBL/GenBank/DDBJ databases">
        <title>Plant Genome Project.</title>
        <authorList>
            <person name="Zhang R.-G."/>
        </authorList>
    </citation>
    <scope>NUCLEOTIDE SEQUENCE</scope>
    <source>
        <strain evidence="2">Huo1</strain>
        <tissue evidence="2">Leaf</tissue>
    </source>
</reference>
<accession>A0A8X8W130</accession>
<gene>
    <name evidence="2" type="ORF">SASPL_154868</name>
</gene>